<evidence type="ECO:0000259" key="1">
    <source>
        <dbReference type="Pfam" id="PF00111"/>
    </source>
</evidence>
<evidence type="ECO:0000313" key="2">
    <source>
        <dbReference type="EMBL" id="CDQ10279.1"/>
    </source>
</evidence>
<gene>
    <name evidence="3" type="ORF">AFERRI_10340</name>
    <name evidence="2" type="ORF">AFERRI_400060</name>
</gene>
<dbReference type="SUPFAM" id="SSF54292">
    <property type="entry name" value="2Fe-2S ferredoxin-like"/>
    <property type="match status" value="1"/>
</dbReference>
<dbReference type="GO" id="GO:0051536">
    <property type="term" value="F:iron-sulfur cluster binding"/>
    <property type="evidence" value="ECO:0007669"/>
    <property type="project" value="InterPro"/>
</dbReference>
<dbReference type="CDD" id="cd00207">
    <property type="entry name" value="fer2"/>
    <property type="match status" value="1"/>
</dbReference>
<accession>A0A060UUM0</accession>
<dbReference type="RefSeq" id="WP_035192729.1">
    <property type="nucleotide sequence ID" value="NZ_CCCS020000035.1"/>
</dbReference>
<evidence type="ECO:0000313" key="4">
    <source>
        <dbReference type="Proteomes" id="UP000193925"/>
    </source>
</evidence>
<organism evidence="2">
    <name type="scientific">Acidithiobacillus ferrivorans</name>
    <dbReference type="NCBI Taxonomy" id="160808"/>
    <lineage>
        <taxon>Bacteria</taxon>
        <taxon>Pseudomonadati</taxon>
        <taxon>Pseudomonadota</taxon>
        <taxon>Acidithiobacillia</taxon>
        <taxon>Acidithiobacillales</taxon>
        <taxon>Acidithiobacillaceae</taxon>
        <taxon>Acidithiobacillus</taxon>
    </lineage>
</organism>
<proteinExistence type="predicted"/>
<evidence type="ECO:0000313" key="3">
    <source>
        <dbReference type="EMBL" id="SMH64307.1"/>
    </source>
</evidence>
<dbReference type="Proteomes" id="UP000193925">
    <property type="component" value="Chromosome AFERRI"/>
</dbReference>
<dbReference type="Pfam" id="PF00111">
    <property type="entry name" value="Fer2"/>
    <property type="match status" value="1"/>
</dbReference>
<dbReference type="InterPro" id="IPR036010">
    <property type="entry name" value="2Fe-2S_ferredoxin-like_sf"/>
</dbReference>
<sequence length="114" mass="12474">MGEVQFISPRIGGDWSISCHNHHPISLLKMARLWNVPLPVSCGKGACRACTVKVVPQGKQQQLSLTTFEKETLHALGKLPAVLAGEGKKPWVGPYWRLACQCIVGTGDQFFVAF</sequence>
<keyword evidence="4" id="KW-1185">Reference proteome</keyword>
<feature type="domain" description="2Fe-2S ferredoxin-type" evidence="1">
    <location>
        <begin position="27"/>
        <end position="102"/>
    </location>
</feature>
<dbReference type="AlphaFoldDB" id="A0A060UUM0"/>
<dbReference type="EMBL" id="CCCS020000035">
    <property type="protein sequence ID" value="CDQ10279.1"/>
    <property type="molecule type" value="Genomic_DNA"/>
</dbReference>
<dbReference type="Gene3D" id="3.10.20.30">
    <property type="match status" value="1"/>
</dbReference>
<reference evidence="2" key="2">
    <citation type="submission" date="2014-07" db="EMBL/GenBank/DDBJ databases">
        <title>Initial genome analysis of the psychrotolerant acidophile Acidithiobacillus ferrivorans CF27: insights into iron and sulfur oxidation pathways and into biofilm formation.</title>
        <authorList>
            <person name="Talla E."/>
            <person name="Hedrich S."/>
            <person name="Mangenot S."/>
            <person name="Ji B."/>
            <person name="Johnson D.B."/>
            <person name="Barbe V."/>
            <person name="Bonnefoy V."/>
        </authorList>
    </citation>
    <scope>NUCLEOTIDE SEQUENCE [LARGE SCALE GENOMIC DNA]</scope>
    <source>
        <strain evidence="2">CF27</strain>
    </source>
</reference>
<reference evidence="3 4" key="3">
    <citation type="submission" date="2017-03" db="EMBL/GenBank/DDBJ databases">
        <authorList>
            <person name="Regsiter A."/>
            <person name="William W."/>
        </authorList>
    </citation>
    <scope>NUCLEOTIDE SEQUENCE [LARGE SCALE GENOMIC DNA]</scope>
    <source>
        <strain evidence="3">PRJEB5721</strain>
    </source>
</reference>
<protein>
    <submittedName>
        <fullName evidence="2">Ferredoxin</fullName>
    </submittedName>
</protein>
<name>A0A060UUM0_9PROT</name>
<dbReference type="InterPro" id="IPR012675">
    <property type="entry name" value="Beta-grasp_dom_sf"/>
</dbReference>
<dbReference type="EMBL" id="LT841305">
    <property type="protein sequence ID" value="SMH64307.1"/>
    <property type="molecule type" value="Genomic_DNA"/>
</dbReference>
<dbReference type="InterPro" id="IPR001041">
    <property type="entry name" value="2Fe-2S_ferredoxin-type"/>
</dbReference>
<reference evidence="2" key="1">
    <citation type="submission" date="2014-03" db="EMBL/GenBank/DDBJ databases">
        <authorList>
            <person name="Genoscope - CEA"/>
        </authorList>
    </citation>
    <scope>NUCLEOTIDE SEQUENCE [LARGE SCALE GENOMIC DNA]</scope>
    <source>
        <strain evidence="2">CF27</strain>
    </source>
</reference>